<dbReference type="AlphaFoldDB" id="A0A1Y1VWJ0"/>
<keyword evidence="2" id="KW-1185">Reference proteome</keyword>
<name>A0A1Y1VWJ0_9FUNG</name>
<evidence type="ECO:0000313" key="2">
    <source>
        <dbReference type="Proteomes" id="UP000193922"/>
    </source>
</evidence>
<organism evidence="1 2">
    <name type="scientific">Linderina pennispora</name>
    <dbReference type="NCBI Taxonomy" id="61395"/>
    <lineage>
        <taxon>Eukaryota</taxon>
        <taxon>Fungi</taxon>
        <taxon>Fungi incertae sedis</taxon>
        <taxon>Zoopagomycota</taxon>
        <taxon>Kickxellomycotina</taxon>
        <taxon>Kickxellomycetes</taxon>
        <taxon>Kickxellales</taxon>
        <taxon>Kickxellaceae</taxon>
        <taxon>Linderina</taxon>
    </lineage>
</organism>
<gene>
    <name evidence="1" type="ORF">DL89DRAFT_270719</name>
</gene>
<proteinExistence type="predicted"/>
<dbReference type="EMBL" id="MCFD01000023">
    <property type="protein sequence ID" value="ORX65652.1"/>
    <property type="molecule type" value="Genomic_DNA"/>
</dbReference>
<dbReference type="GeneID" id="63805450"/>
<comment type="caution">
    <text evidence="1">The sequence shown here is derived from an EMBL/GenBank/DDBJ whole genome shotgun (WGS) entry which is preliminary data.</text>
</comment>
<evidence type="ECO:0000313" key="1">
    <source>
        <dbReference type="EMBL" id="ORX65652.1"/>
    </source>
</evidence>
<reference evidence="1 2" key="1">
    <citation type="submission" date="2016-07" db="EMBL/GenBank/DDBJ databases">
        <title>Pervasive Adenine N6-methylation of Active Genes in Fungi.</title>
        <authorList>
            <consortium name="DOE Joint Genome Institute"/>
            <person name="Mondo S.J."/>
            <person name="Dannebaum R.O."/>
            <person name="Kuo R.C."/>
            <person name="Labutti K."/>
            <person name="Haridas S."/>
            <person name="Kuo A."/>
            <person name="Salamov A."/>
            <person name="Ahrendt S.R."/>
            <person name="Lipzen A."/>
            <person name="Sullivan W."/>
            <person name="Andreopoulos W.B."/>
            <person name="Clum A."/>
            <person name="Lindquist E."/>
            <person name="Daum C."/>
            <person name="Ramamoorthy G.K."/>
            <person name="Gryganskyi A."/>
            <person name="Culley D."/>
            <person name="Magnuson J.K."/>
            <person name="James T.Y."/>
            <person name="O'Malley M.A."/>
            <person name="Stajich J.E."/>
            <person name="Spatafora J.W."/>
            <person name="Visel A."/>
            <person name="Grigoriev I.V."/>
        </authorList>
    </citation>
    <scope>NUCLEOTIDE SEQUENCE [LARGE SCALE GENOMIC DNA]</scope>
    <source>
        <strain evidence="1 2">ATCC 12442</strain>
    </source>
</reference>
<sequence>MYDTLFAFYYRENSSKDTKLSFQKSFVMVFDCPTTVLCLTLTRRSKGLLGIGATNLFCSLDKLPRSDNHLLP</sequence>
<accession>A0A1Y1VWJ0</accession>
<dbReference type="RefSeq" id="XP_040739763.1">
    <property type="nucleotide sequence ID" value="XM_040888802.1"/>
</dbReference>
<dbReference type="Proteomes" id="UP000193922">
    <property type="component" value="Unassembled WGS sequence"/>
</dbReference>
<protein>
    <submittedName>
        <fullName evidence="1">Uncharacterized protein</fullName>
    </submittedName>
</protein>